<evidence type="ECO:0000313" key="6">
    <source>
        <dbReference type="EnsemblProtists" id="EOD41218"/>
    </source>
</evidence>
<dbReference type="KEGG" id="ehx:EMIHUDRAFT_97459"/>
<reference evidence="7" key="1">
    <citation type="journal article" date="2013" name="Nature">
        <title>Pan genome of the phytoplankton Emiliania underpins its global distribution.</title>
        <authorList>
            <person name="Read B.A."/>
            <person name="Kegel J."/>
            <person name="Klute M.J."/>
            <person name="Kuo A."/>
            <person name="Lefebvre S.C."/>
            <person name="Maumus F."/>
            <person name="Mayer C."/>
            <person name="Miller J."/>
            <person name="Monier A."/>
            <person name="Salamov A."/>
            <person name="Young J."/>
            <person name="Aguilar M."/>
            <person name="Claverie J.M."/>
            <person name="Frickenhaus S."/>
            <person name="Gonzalez K."/>
            <person name="Herman E.K."/>
            <person name="Lin Y.C."/>
            <person name="Napier J."/>
            <person name="Ogata H."/>
            <person name="Sarno A.F."/>
            <person name="Shmutz J."/>
            <person name="Schroeder D."/>
            <person name="de Vargas C."/>
            <person name="Verret F."/>
            <person name="von Dassow P."/>
            <person name="Valentin K."/>
            <person name="Van de Peer Y."/>
            <person name="Wheeler G."/>
            <person name="Dacks J.B."/>
            <person name="Delwiche C.F."/>
            <person name="Dyhrman S.T."/>
            <person name="Glockner G."/>
            <person name="John U."/>
            <person name="Richards T."/>
            <person name="Worden A.Z."/>
            <person name="Zhang X."/>
            <person name="Grigoriev I.V."/>
            <person name="Allen A.E."/>
            <person name="Bidle K."/>
            <person name="Borodovsky M."/>
            <person name="Bowler C."/>
            <person name="Brownlee C."/>
            <person name="Cock J.M."/>
            <person name="Elias M."/>
            <person name="Gladyshev V.N."/>
            <person name="Groth M."/>
            <person name="Guda C."/>
            <person name="Hadaegh A."/>
            <person name="Iglesias-Rodriguez M.D."/>
            <person name="Jenkins J."/>
            <person name="Jones B.M."/>
            <person name="Lawson T."/>
            <person name="Leese F."/>
            <person name="Lindquist E."/>
            <person name="Lobanov A."/>
            <person name="Lomsadze A."/>
            <person name="Malik S.B."/>
            <person name="Marsh M.E."/>
            <person name="Mackinder L."/>
            <person name="Mock T."/>
            <person name="Mueller-Roeber B."/>
            <person name="Pagarete A."/>
            <person name="Parker M."/>
            <person name="Probert I."/>
            <person name="Quesneville H."/>
            <person name="Raines C."/>
            <person name="Rensing S.A."/>
            <person name="Riano-Pachon D.M."/>
            <person name="Richier S."/>
            <person name="Rokitta S."/>
            <person name="Shiraiwa Y."/>
            <person name="Soanes D.M."/>
            <person name="van der Giezen M."/>
            <person name="Wahlund T.M."/>
            <person name="Williams B."/>
            <person name="Wilson W."/>
            <person name="Wolfe G."/>
            <person name="Wurch L.L."/>
        </authorList>
    </citation>
    <scope>NUCLEOTIDE SEQUENCE</scope>
</reference>
<dbReference type="PaxDb" id="2903-EOD41218"/>
<dbReference type="HOGENOM" id="CLU_503846_0_0_1"/>
<keyword evidence="4" id="KW-0472">Membrane</keyword>
<keyword evidence="7" id="KW-1185">Reference proteome</keyword>
<accession>A0A0D3KZN3</accession>
<feature type="region of interest" description="Disordered" evidence="3">
    <location>
        <begin position="105"/>
        <end position="128"/>
    </location>
</feature>
<evidence type="ECO:0000259" key="5">
    <source>
        <dbReference type="SMART" id="SM00672"/>
    </source>
</evidence>
<proteinExistence type="inferred from homology"/>
<dbReference type="Proteomes" id="UP000013827">
    <property type="component" value="Unassembled WGS sequence"/>
</dbReference>
<evidence type="ECO:0000256" key="3">
    <source>
        <dbReference type="SAM" id="MobiDB-lite"/>
    </source>
</evidence>
<comment type="similarity">
    <text evidence="1">Belongs to the glycosyltransferase 90 family.</text>
</comment>
<dbReference type="PANTHER" id="PTHR12203:SF35">
    <property type="entry name" value="PROTEIN O-GLUCOSYLTRANSFERASE 1"/>
    <property type="match status" value="1"/>
</dbReference>
<evidence type="ECO:0000256" key="1">
    <source>
        <dbReference type="ARBA" id="ARBA00010118"/>
    </source>
</evidence>
<sequence>MTCAIRLTRRMRWLSSANGLAEVSGAKNTLAKDVPAKSGAEASFDAETCVIKNDPALKPVTKGDADWTVLNSRNKTERKGEVKSTKVFNKYDLLDDAETNAEIEAYDEEEDEKAKEKEASTGCVSEPSDSAPSGDTNYFSWPCFACPSGFFVLVSAISALFFEAFRRFASMGKPAIKKSSQGASSAGPCRTTIFGLAVIGMCGIGGFASMLPNTIALPLPAAALPTVTIADDVMHSQDAFPASFRTAYYAASAHTGCMLETWKNATPGVDKIMVFTHGKPCPTSALCPLWDDMTATCSASEIPLGTKYLVQLGDQEEQLTLGCSAPVFTKNRLISRKRGIVLPLEWERHLGEVVNEAVRLSAAMPPWREKKAALVWRGSTTGRRRRYVHALSEAFFNVRFTQVVQGKDSWISKPEHKGERMTQRETLQYRYVLSLEGNSYATNLAWQLASSSLVVMPVPRWETWLMEGLLIPFVHYVPLEDPSKWDTLMKWLEAHPQLCQTIIKNANRWVKRVRGGNITHGLTDSRGIQPHARWLLQQYHL</sequence>
<dbReference type="SMART" id="SM00672">
    <property type="entry name" value="CAP10"/>
    <property type="match status" value="1"/>
</dbReference>
<protein>
    <recommendedName>
        <fullName evidence="5">Glycosyl transferase CAP10 domain-containing protein</fullName>
    </recommendedName>
</protein>
<keyword evidence="4" id="KW-0812">Transmembrane</keyword>
<dbReference type="PANTHER" id="PTHR12203">
    <property type="entry name" value="KDEL LYS-ASP-GLU-LEU CONTAINING - RELATED"/>
    <property type="match status" value="1"/>
</dbReference>
<dbReference type="AlphaFoldDB" id="A0A0D3KZN3"/>
<feature type="domain" description="Glycosyl transferase CAP10" evidence="5">
    <location>
        <begin position="311"/>
        <end position="540"/>
    </location>
</feature>
<evidence type="ECO:0000256" key="4">
    <source>
        <dbReference type="SAM" id="Phobius"/>
    </source>
</evidence>
<dbReference type="Pfam" id="PF05686">
    <property type="entry name" value="Glyco_transf_90"/>
    <property type="match status" value="1"/>
</dbReference>
<dbReference type="InterPro" id="IPR006598">
    <property type="entry name" value="CAP10"/>
</dbReference>
<dbReference type="RefSeq" id="XP_005793647.1">
    <property type="nucleotide sequence ID" value="XM_005793590.1"/>
</dbReference>
<evidence type="ECO:0000256" key="2">
    <source>
        <dbReference type="ARBA" id="ARBA00022679"/>
    </source>
</evidence>
<dbReference type="GeneID" id="17286488"/>
<keyword evidence="4" id="KW-1133">Transmembrane helix</keyword>
<name>A0A0D3KZN3_EMIH1</name>
<reference evidence="6" key="2">
    <citation type="submission" date="2024-10" db="UniProtKB">
        <authorList>
            <consortium name="EnsemblProtists"/>
        </authorList>
    </citation>
    <scope>IDENTIFICATION</scope>
</reference>
<feature type="transmembrane region" description="Helical" evidence="4">
    <location>
        <begin position="138"/>
        <end position="162"/>
    </location>
</feature>
<organism evidence="6 7">
    <name type="scientific">Emiliania huxleyi (strain CCMP1516)</name>
    <dbReference type="NCBI Taxonomy" id="280463"/>
    <lineage>
        <taxon>Eukaryota</taxon>
        <taxon>Haptista</taxon>
        <taxon>Haptophyta</taxon>
        <taxon>Prymnesiophyceae</taxon>
        <taxon>Isochrysidales</taxon>
        <taxon>Noelaerhabdaceae</taxon>
        <taxon>Emiliania</taxon>
    </lineage>
</organism>
<keyword evidence="2" id="KW-0808">Transferase</keyword>
<evidence type="ECO:0000313" key="7">
    <source>
        <dbReference type="Proteomes" id="UP000013827"/>
    </source>
</evidence>
<dbReference type="EnsemblProtists" id="EOD41218">
    <property type="protein sequence ID" value="EOD41218"/>
    <property type="gene ID" value="EMIHUDRAFT_97459"/>
</dbReference>
<dbReference type="GO" id="GO:0016740">
    <property type="term" value="F:transferase activity"/>
    <property type="evidence" value="ECO:0007669"/>
    <property type="project" value="UniProtKB-KW"/>
</dbReference>
<dbReference type="InterPro" id="IPR051091">
    <property type="entry name" value="O-Glucosyltr/Glycosyltrsf_90"/>
</dbReference>